<dbReference type="Gene3D" id="1.10.287.210">
    <property type="match status" value="1"/>
</dbReference>
<organism evidence="1 2">
    <name type="scientific">Pachyramphus minor</name>
    <dbReference type="NCBI Taxonomy" id="369605"/>
    <lineage>
        <taxon>Eukaryota</taxon>
        <taxon>Metazoa</taxon>
        <taxon>Chordata</taxon>
        <taxon>Craniata</taxon>
        <taxon>Vertebrata</taxon>
        <taxon>Euteleostomi</taxon>
        <taxon>Archelosauria</taxon>
        <taxon>Archosauria</taxon>
        <taxon>Dinosauria</taxon>
        <taxon>Saurischia</taxon>
        <taxon>Theropoda</taxon>
        <taxon>Coelurosauria</taxon>
        <taxon>Aves</taxon>
        <taxon>Neognathae</taxon>
        <taxon>Neoaves</taxon>
        <taxon>Telluraves</taxon>
        <taxon>Australaves</taxon>
        <taxon>Passeriformes</taxon>
        <taxon>Tyrannidae</taxon>
        <taxon>Pachyramphus</taxon>
    </lineage>
</organism>
<dbReference type="SUPFAM" id="SSF58069">
    <property type="entry name" value="Virus ectodomain"/>
    <property type="match status" value="1"/>
</dbReference>
<dbReference type="EMBL" id="VYXB01002664">
    <property type="protein sequence ID" value="NWS13027.1"/>
    <property type="molecule type" value="Genomic_DNA"/>
</dbReference>
<feature type="non-terminal residue" evidence="1">
    <location>
        <position position="1"/>
    </location>
</feature>
<feature type="non-terminal residue" evidence="1">
    <location>
        <position position="58"/>
    </location>
</feature>
<dbReference type="Proteomes" id="UP000525089">
    <property type="component" value="Unassembled WGS sequence"/>
</dbReference>
<dbReference type="AlphaFoldDB" id="A0A7K5CXQ3"/>
<reference evidence="1 2" key="1">
    <citation type="submission" date="2019-09" db="EMBL/GenBank/DDBJ databases">
        <title>Bird 10,000 Genomes (B10K) Project - Family phase.</title>
        <authorList>
            <person name="Zhang G."/>
        </authorList>
    </citation>
    <scope>NUCLEOTIDE SEQUENCE [LARGE SCALE GENOMIC DNA]</scope>
    <source>
        <strain evidence="1">B10K-DU-001-72</strain>
        <tissue evidence="1">Muscle</tissue>
    </source>
</reference>
<name>A0A7K5CXQ3_9TYRA</name>
<accession>A0A7K5CXQ3</accession>
<evidence type="ECO:0000313" key="1">
    <source>
        <dbReference type="EMBL" id="NWS13027.1"/>
    </source>
</evidence>
<gene>
    <name evidence="1" type="primary">Erv31_1</name>
    <name evidence="1" type="ORF">PACMIN_R15174</name>
</gene>
<comment type="caution">
    <text evidence="1">The sequence shown here is derived from an EMBL/GenBank/DDBJ whole genome shotgun (WGS) entry which is preliminary data.</text>
</comment>
<sequence length="58" mass="6549">MLNRVMMLQAIIEIITNQTTQGLELPVRQQTPNKAAIYQKQLVLDYLLAEEGGACVKF</sequence>
<evidence type="ECO:0000313" key="2">
    <source>
        <dbReference type="Proteomes" id="UP000525089"/>
    </source>
</evidence>
<proteinExistence type="predicted"/>
<protein>
    <submittedName>
        <fullName evidence="1">ENR1 protein</fullName>
    </submittedName>
</protein>
<keyword evidence="2" id="KW-1185">Reference proteome</keyword>